<gene>
    <name evidence="1" type="ORF">UFOPK3752_00775</name>
</gene>
<protein>
    <submittedName>
        <fullName evidence="1">Unannotated protein</fullName>
    </submittedName>
</protein>
<organism evidence="1">
    <name type="scientific">freshwater metagenome</name>
    <dbReference type="NCBI Taxonomy" id="449393"/>
    <lineage>
        <taxon>unclassified sequences</taxon>
        <taxon>metagenomes</taxon>
        <taxon>ecological metagenomes</taxon>
    </lineage>
</organism>
<dbReference type="AlphaFoldDB" id="A0A6J7IZY4"/>
<evidence type="ECO:0000313" key="1">
    <source>
        <dbReference type="EMBL" id="CAB4936643.1"/>
    </source>
</evidence>
<dbReference type="EMBL" id="CAFBND010000022">
    <property type="protein sequence ID" value="CAB4936643.1"/>
    <property type="molecule type" value="Genomic_DNA"/>
</dbReference>
<reference evidence="1" key="1">
    <citation type="submission" date="2020-05" db="EMBL/GenBank/DDBJ databases">
        <authorList>
            <person name="Chiriac C."/>
            <person name="Salcher M."/>
            <person name="Ghai R."/>
            <person name="Kavagutti S V."/>
        </authorList>
    </citation>
    <scope>NUCLEOTIDE SEQUENCE</scope>
</reference>
<name>A0A6J7IZY4_9ZZZZ</name>
<proteinExistence type="predicted"/>
<sequence length="51" mass="5675">MAWKMPITIIIRPAKRIHPVHPVGVVVPSSWWTDIRSVVIADASAVGFRVL</sequence>
<accession>A0A6J7IZY4</accession>